<accession>A0A507E199</accession>
<feature type="active site" description="Charge relay system" evidence="5">
    <location>
        <position position="367"/>
    </location>
</feature>
<feature type="signal peptide" evidence="8">
    <location>
        <begin position="1"/>
        <end position="18"/>
    </location>
</feature>
<dbReference type="PROSITE" id="PS51892">
    <property type="entry name" value="SUBTILASE"/>
    <property type="match status" value="1"/>
</dbReference>
<dbReference type="Pfam" id="PF00082">
    <property type="entry name" value="Peptidase_S8"/>
    <property type="match status" value="1"/>
</dbReference>
<gene>
    <name evidence="11" type="ORF">PhCBS80983_g03552</name>
</gene>
<feature type="chain" id="PRO_5021289102" description="Peptidase S8/S53 domain-containing protein" evidence="8">
    <location>
        <begin position="19"/>
        <end position="502"/>
    </location>
</feature>
<dbReference type="STRING" id="109895.A0A507E199"/>
<feature type="domain" description="Inhibitor I9" evidence="10">
    <location>
        <begin position="69"/>
        <end position="139"/>
    </location>
</feature>
<dbReference type="InterPro" id="IPR036852">
    <property type="entry name" value="Peptidase_S8/S53_dom_sf"/>
</dbReference>
<reference evidence="11 12" key="1">
    <citation type="journal article" date="2019" name="Sci. Rep.">
        <title>Comparative genomics of chytrid fungi reveal insights into the obligate biotrophic and pathogenic lifestyle of Synchytrium endobioticum.</title>
        <authorList>
            <person name="van de Vossenberg B.T.L.H."/>
            <person name="Warris S."/>
            <person name="Nguyen H.D.T."/>
            <person name="van Gent-Pelzer M.P.E."/>
            <person name="Joly D.L."/>
            <person name="van de Geest H.C."/>
            <person name="Bonants P.J.M."/>
            <person name="Smith D.S."/>
            <person name="Levesque C.A."/>
            <person name="van der Lee T.A.J."/>
        </authorList>
    </citation>
    <scope>NUCLEOTIDE SEQUENCE [LARGE SCALE GENOMIC DNA]</scope>
    <source>
        <strain evidence="11 12">CBS 809.83</strain>
    </source>
</reference>
<dbReference type="PANTHER" id="PTHR43806:SF11">
    <property type="entry name" value="CEREVISIN-RELATED"/>
    <property type="match status" value="1"/>
</dbReference>
<dbReference type="InterPro" id="IPR000209">
    <property type="entry name" value="Peptidase_S8/S53_dom"/>
</dbReference>
<dbReference type="InterPro" id="IPR022398">
    <property type="entry name" value="Peptidase_S8_His-AS"/>
</dbReference>
<dbReference type="Pfam" id="PF05922">
    <property type="entry name" value="Inhibitor_I9"/>
    <property type="match status" value="1"/>
</dbReference>
<dbReference type="AlphaFoldDB" id="A0A507E199"/>
<comment type="similarity">
    <text evidence="1 5 6">Belongs to the peptidase S8 family.</text>
</comment>
<dbReference type="EMBL" id="QEAQ01000046">
    <property type="protein sequence ID" value="TPX57849.1"/>
    <property type="molecule type" value="Genomic_DNA"/>
</dbReference>
<evidence type="ECO:0000256" key="1">
    <source>
        <dbReference type="ARBA" id="ARBA00011073"/>
    </source>
</evidence>
<evidence type="ECO:0000256" key="7">
    <source>
        <dbReference type="SAM" id="MobiDB-lite"/>
    </source>
</evidence>
<dbReference type="GO" id="GO:0006508">
    <property type="term" value="P:proteolysis"/>
    <property type="evidence" value="ECO:0007669"/>
    <property type="project" value="UniProtKB-KW"/>
</dbReference>
<keyword evidence="2 5" id="KW-0645">Protease</keyword>
<dbReference type="GO" id="GO:0005615">
    <property type="term" value="C:extracellular space"/>
    <property type="evidence" value="ECO:0007669"/>
    <property type="project" value="TreeGrafter"/>
</dbReference>
<evidence type="ECO:0000256" key="3">
    <source>
        <dbReference type="ARBA" id="ARBA00022801"/>
    </source>
</evidence>
<dbReference type="Proteomes" id="UP000318582">
    <property type="component" value="Unassembled WGS sequence"/>
</dbReference>
<protein>
    <recommendedName>
        <fullName evidence="13">Peptidase S8/S53 domain-containing protein</fullName>
    </recommendedName>
</protein>
<dbReference type="InterPro" id="IPR023828">
    <property type="entry name" value="Peptidase_S8_Ser-AS"/>
</dbReference>
<dbReference type="PANTHER" id="PTHR43806">
    <property type="entry name" value="PEPTIDASE S8"/>
    <property type="match status" value="1"/>
</dbReference>
<evidence type="ECO:0000256" key="4">
    <source>
        <dbReference type="ARBA" id="ARBA00022825"/>
    </source>
</evidence>
<dbReference type="PROSITE" id="PS00138">
    <property type="entry name" value="SUBTILASE_SER"/>
    <property type="match status" value="1"/>
</dbReference>
<feature type="region of interest" description="Disordered" evidence="7">
    <location>
        <begin position="434"/>
        <end position="478"/>
    </location>
</feature>
<evidence type="ECO:0000256" key="6">
    <source>
        <dbReference type="RuleBase" id="RU003355"/>
    </source>
</evidence>
<feature type="active site" description="Charge relay system" evidence="5">
    <location>
        <position position="212"/>
    </location>
</feature>
<dbReference type="Gene3D" id="3.40.50.200">
    <property type="entry name" value="Peptidase S8/S53 domain"/>
    <property type="match status" value="1"/>
</dbReference>
<evidence type="ECO:0000313" key="11">
    <source>
        <dbReference type="EMBL" id="TPX57849.1"/>
    </source>
</evidence>
<feature type="compositionally biased region" description="Low complexity" evidence="7">
    <location>
        <begin position="436"/>
        <end position="470"/>
    </location>
</feature>
<feature type="domain" description="Peptidase S8/S53" evidence="9">
    <location>
        <begin position="171"/>
        <end position="400"/>
    </location>
</feature>
<keyword evidence="12" id="KW-1185">Reference proteome</keyword>
<name>A0A507E199_9FUNG</name>
<evidence type="ECO:0000256" key="8">
    <source>
        <dbReference type="SAM" id="SignalP"/>
    </source>
</evidence>
<dbReference type="InterPro" id="IPR015500">
    <property type="entry name" value="Peptidase_S8_subtilisin-rel"/>
</dbReference>
<sequence length="502" mass="51500">MRILLSLLALAAASTAQAAKVSSSNGEDRSPVPAFWAASPALMAWLPTGHAGVSSKADKVDGALKDWSIVMLKPKLTDQQYEAHYLWLNKTLQTNPAAKGGRLHCVFETGYAGHFTQEIATLIQTQPEVSLVEEDRLLKVTAPGPLDWGLDRLDQQALPVDGLYNAKGPLGAGVDVYILDSGLLTTHTEFTPGRAKIGISFSGDGGADAVGHGTHVAGTVGGTNVGVAPNATLIAVKVIDNDGSGPASNVIMGLEWVVRSAKRSGRPSVINMSIGGPRSAALDMAVLGAIRNGITIVAAAGNDGADACNDSPANLARVITVAASTSADSRASFSNFGTCVTMFAPGLRIRSAWSSAADAFNILDGTSMASPHIAGAAAIALSQNPRLTPAEVQTAIFNAGVDGRLTGLRPGDPNRLLNLEAFFNSEDKTGFTGATSLPGASVAAPAPASPARTSGTTNPTNAQTATAQPASRIPSSAGPQLSDSRFCLPLAGVATLAFWTLF</sequence>
<keyword evidence="3 5" id="KW-0378">Hydrolase</keyword>
<dbReference type="FunFam" id="3.40.50.200:FF:000014">
    <property type="entry name" value="Proteinase K"/>
    <property type="match status" value="1"/>
</dbReference>
<dbReference type="SUPFAM" id="SSF52743">
    <property type="entry name" value="Subtilisin-like"/>
    <property type="match status" value="1"/>
</dbReference>
<dbReference type="PRINTS" id="PR00723">
    <property type="entry name" value="SUBTILISIN"/>
</dbReference>
<evidence type="ECO:0000313" key="12">
    <source>
        <dbReference type="Proteomes" id="UP000318582"/>
    </source>
</evidence>
<evidence type="ECO:0000259" key="9">
    <source>
        <dbReference type="Pfam" id="PF00082"/>
    </source>
</evidence>
<organism evidence="11 12">
    <name type="scientific">Powellomyces hirtus</name>
    <dbReference type="NCBI Taxonomy" id="109895"/>
    <lineage>
        <taxon>Eukaryota</taxon>
        <taxon>Fungi</taxon>
        <taxon>Fungi incertae sedis</taxon>
        <taxon>Chytridiomycota</taxon>
        <taxon>Chytridiomycota incertae sedis</taxon>
        <taxon>Chytridiomycetes</taxon>
        <taxon>Spizellomycetales</taxon>
        <taxon>Powellomycetaceae</taxon>
        <taxon>Powellomyces</taxon>
    </lineage>
</organism>
<dbReference type="InterPro" id="IPR050131">
    <property type="entry name" value="Peptidase_S8_subtilisin-like"/>
</dbReference>
<evidence type="ECO:0000256" key="5">
    <source>
        <dbReference type="PROSITE-ProRule" id="PRU01240"/>
    </source>
</evidence>
<proteinExistence type="inferred from homology"/>
<dbReference type="PROSITE" id="PS00137">
    <property type="entry name" value="SUBTILASE_HIS"/>
    <property type="match status" value="1"/>
</dbReference>
<dbReference type="InterPro" id="IPR010259">
    <property type="entry name" value="S8pro/Inhibitor_I9"/>
</dbReference>
<keyword evidence="8" id="KW-0732">Signal</keyword>
<dbReference type="InterPro" id="IPR023827">
    <property type="entry name" value="Peptidase_S8_Asp-AS"/>
</dbReference>
<dbReference type="PROSITE" id="PS00136">
    <property type="entry name" value="SUBTILASE_ASP"/>
    <property type="match status" value="1"/>
</dbReference>
<evidence type="ECO:0008006" key="13">
    <source>
        <dbReference type="Google" id="ProtNLM"/>
    </source>
</evidence>
<keyword evidence="4 5" id="KW-0720">Serine protease</keyword>
<evidence type="ECO:0000259" key="10">
    <source>
        <dbReference type="Pfam" id="PF05922"/>
    </source>
</evidence>
<comment type="caution">
    <text evidence="11">The sequence shown here is derived from an EMBL/GenBank/DDBJ whole genome shotgun (WGS) entry which is preliminary data.</text>
</comment>
<dbReference type="InterPro" id="IPR034193">
    <property type="entry name" value="PCSK9_ProteinaseK-like"/>
</dbReference>
<dbReference type="CDD" id="cd04077">
    <property type="entry name" value="Peptidases_S8_PCSK9_ProteinaseK_like"/>
    <property type="match status" value="1"/>
</dbReference>
<evidence type="ECO:0000256" key="2">
    <source>
        <dbReference type="ARBA" id="ARBA00022670"/>
    </source>
</evidence>
<dbReference type="GO" id="GO:0004252">
    <property type="term" value="F:serine-type endopeptidase activity"/>
    <property type="evidence" value="ECO:0007669"/>
    <property type="project" value="UniProtKB-UniRule"/>
</dbReference>
<feature type="active site" description="Charge relay system" evidence="5">
    <location>
        <position position="180"/>
    </location>
</feature>